<dbReference type="OrthoDB" id="4480905at2759"/>
<dbReference type="RefSeq" id="XP_022398521.1">
    <property type="nucleotide sequence ID" value="XM_022547178.1"/>
</dbReference>
<dbReference type="VEuPathDB" id="FungiDB:ASPGLDRAFT_49790"/>
<name>A0A1L9VD67_ASPGL</name>
<evidence type="ECO:0008006" key="3">
    <source>
        <dbReference type="Google" id="ProtNLM"/>
    </source>
</evidence>
<evidence type="ECO:0000313" key="1">
    <source>
        <dbReference type="EMBL" id="OJJ81823.1"/>
    </source>
</evidence>
<sequence>MPQYEHPTYKQTQPLNPSTLKSTIMLDILKTTTPPGDLSISLAAPPNWTFAPGDTIIGNIVRKTHLVTPDASLKLSLRGQTVTKFEESHGNSKREYGTTWNLWPVTWDEAFRGPLHIPEGADVDKYLTCPFEVTIPGRPSASAIKRHVAAESYLSLDDGSVARHTLPGSFSCSRYLGSGTECHGSIEYYLEAVLRHTRGGSFVNCRATCRVVIRHTPSEPPLLYYATKRWLSTSLTVQSQRLEPGREDARLSFRQKTQKFFGSSRVPKFMYRLEVCMPTAVQLDNPLPIPFTVKVVPELGPNKTSESIRGTLQSVQIQIHSLKLTITAKTDLRAPGTFNASKAHFDQNTAHHIALLTCNPPLLLPVSVGPDEGQTEPIDIGKLFEISLRTDGLQWTGRRRSLWRTIFNDRSVYPDFVSYLIKHGHWICWEIGLGVAGERMKVKGKAGVRVLTAD</sequence>
<accession>A0A1L9VD67</accession>
<organism evidence="1 2">
    <name type="scientific">Aspergillus glaucus CBS 516.65</name>
    <dbReference type="NCBI Taxonomy" id="1160497"/>
    <lineage>
        <taxon>Eukaryota</taxon>
        <taxon>Fungi</taxon>
        <taxon>Dikarya</taxon>
        <taxon>Ascomycota</taxon>
        <taxon>Pezizomycotina</taxon>
        <taxon>Eurotiomycetes</taxon>
        <taxon>Eurotiomycetidae</taxon>
        <taxon>Eurotiales</taxon>
        <taxon>Aspergillaceae</taxon>
        <taxon>Aspergillus</taxon>
        <taxon>Aspergillus subgen. Aspergillus</taxon>
    </lineage>
</organism>
<dbReference type="EMBL" id="KV878904">
    <property type="protein sequence ID" value="OJJ81823.1"/>
    <property type="molecule type" value="Genomic_DNA"/>
</dbReference>
<keyword evidence="2" id="KW-1185">Reference proteome</keyword>
<proteinExistence type="predicted"/>
<dbReference type="Gene3D" id="2.60.40.640">
    <property type="match status" value="1"/>
</dbReference>
<dbReference type="AlphaFoldDB" id="A0A1L9VD67"/>
<dbReference type="GeneID" id="34463439"/>
<protein>
    <recommendedName>
        <fullName evidence="3">Arrestin-like N-terminal domain-containing protein</fullName>
    </recommendedName>
</protein>
<dbReference type="InterPro" id="IPR014752">
    <property type="entry name" value="Arrestin-like_C"/>
</dbReference>
<reference evidence="2" key="1">
    <citation type="journal article" date="2017" name="Genome Biol.">
        <title>Comparative genomics reveals high biological diversity and specific adaptations in the industrially and medically important fungal genus Aspergillus.</title>
        <authorList>
            <person name="de Vries R.P."/>
            <person name="Riley R."/>
            <person name="Wiebenga A."/>
            <person name="Aguilar-Osorio G."/>
            <person name="Amillis S."/>
            <person name="Uchima C.A."/>
            <person name="Anderluh G."/>
            <person name="Asadollahi M."/>
            <person name="Askin M."/>
            <person name="Barry K."/>
            <person name="Battaglia E."/>
            <person name="Bayram O."/>
            <person name="Benocci T."/>
            <person name="Braus-Stromeyer S.A."/>
            <person name="Caldana C."/>
            <person name="Canovas D."/>
            <person name="Cerqueira G.C."/>
            <person name="Chen F."/>
            <person name="Chen W."/>
            <person name="Choi C."/>
            <person name="Clum A."/>
            <person name="Dos Santos R.A."/>
            <person name="Damasio A.R."/>
            <person name="Diallinas G."/>
            <person name="Emri T."/>
            <person name="Fekete E."/>
            <person name="Flipphi M."/>
            <person name="Freyberg S."/>
            <person name="Gallo A."/>
            <person name="Gournas C."/>
            <person name="Habgood R."/>
            <person name="Hainaut M."/>
            <person name="Harispe M.L."/>
            <person name="Henrissat B."/>
            <person name="Hilden K.S."/>
            <person name="Hope R."/>
            <person name="Hossain A."/>
            <person name="Karabika E."/>
            <person name="Karaffa L."/>
            <person name="Karanyi Z."/>
            <person name="Krasevec N."/>
            <person name="Kuo A."/>
            <person name="Kusch H."/>
            <person name="LaButti K."/>
            <person name="Lagendijk E.L."/>
            <person name="Lapidus A."/>
            <person name="Levasseur A."/>
            <person name="Lindquist E."/>
            <person name="Lipzen A."/>
            <person name="Logrieco A.F."/>
            <person name="MacCabe A."/>
            <person name="Maekelae M.R."/>
            <person name="Malavazi I."/>
            <person name="Melin P."/>
            <person name="Meyer V."/>
            <person name="Mielnichuk N."/>
            <person name="Miskei M."/>
            <person name="Molnar A.P."/>
            <person name="Mule G."/>
            <person name="Ngan C.Y."/>
            <person name="Orejas M."/>
            <person name="Orosz E."/>
            <person name="Ouedraogo J.P."/>
            <person name="Overkamp K.M."/>
            <person name="Park H.-S."/>
            <person name="Perrone G."/>
            <person name="Piumi F."/>
            <person name="Punt P.J."/>
            <person name="Ram A.F."/>
            <person name="Ramon A."/>
            <person name="Rauscher S."/>
            <person name="Record E."/>
            <person name="Riano-Pachon D.M."/>
            <person name="Robert V."/>
            <person name="Roehrig J."/>
            <person name="Ruller R."/>
            <person name="Salamov A."/>
            <person name="Salih N.S."/>
            <person name="Samson R.A."/>
            <person name="Sandor E."/>
            <person name="Sanguinetti M."/>
            <person name="Schuetze T."/>
            <person name="Sepcic K."/>
            <person name="Shelest E."/>
            <person name="Sherlock G."/>
            <person name="Sophianopoulou V."/>
            <person name="Squina F.M."/>
            <person name="Sun H."/>
            <person name="Susca A."/>
            <person name="Todd R.B."/>
            <person name="Tsang A."/>
            <person name="Unkles S.E."/>
            <person name="van de Wiele N."/>
            <person name="van Rossen-Uffink D."/>
            <person name="Oliveira J.V."/>
            <person name="Vesth T.C."/>
            <person name="Visser J."/>
            <person name="Yu J.-H."/>
            <person name="Zhou M."/>
            <person name="Andersen M.R."/>
            <person name="Archer D.B."/>
            <person name="Baker S.E."/>
            <person name="Benoit I."/>
            <person name="Brakhage A.A."/>
            <person name="Braus G.H."/>
            <person name="Fischer R."/>
            <person name="Frisvad J.C."/>
            <person name="Goldman G.H."/>
            <person name="Houbraken J."/>
            <person name="Oakley B."/>
            <person name="Pocsi I."/>
            <person name="Scazzocchio C."/>
            <person name="Seiboth B."/>
            <person name="vanKuyk P.A."/>
            <person name="Wortman J."/>
            <person name="Dyer P.S."/>
            <person name="Grigoriev I.V."/>
        </authorList>
    </citation>
    <scope>NUCLEOTIDE SEQUENCE [LARGE SCALE GENOMIC DNA]</scope>
    <source>
        <strain evidence="2">CBS 516.65</strain>
    </source>
</reference>
<evidence type="ECO:0000313" key="2">
    <source>
        <dbReference type="Proteomes" id="UP000184300"/>
    </source>
</evidence>
<gene>
    <name evidence="1" type="ORF">ASPGLDRAFT_49790</name>
</gene>
<dbReference type="Proteomes" id="UP000184300">
    <property type="component" value="Unassembled WGS sequence"/>
</dbReference>